<keyword evidence="5" id="KW-0762">Sugar transport</keyword>
<dbReference type="PANTHER" id="PTHR32196">
    <property type="entry name" value="ABC TRANSPORTER PERMEASE PROTEIN YPHD-RELATED-RELATED"/>
    <property type="match status" value="1"/>
</dbReference>
<feature type="transmembrane region" description="Helical" evidence="11">
    <location>
        <begin position="138"/>
        <end position="157"/>
    </location>
</feature>
<keyword evidence="8 11" id="KW-0472">Membrane</keyword>
<keyword evidence="7 11" id="KW-1133">Transmembrane helix</keyword>
<dbReference type="InterPro" id="IPR001851">
    <property type="entry name" value="ABC_transp_permease"/>
</dbReference>
<dbReference type="Proteomes" id="UP000253529">
    <property type="component" value="Unassembled WGS sequence"/>
</dbReference>
<dbReference type="PANTHER" id="PTHR32196:SF32">
    <property type="entry name" value="XYLOSE TRANSPORT SYSTEM PERMEASE PROTEIN XYLH"/>
    <property type="match status" value="1"/>
</dbReference>
<gene>
    <name evidence="12" type="ORF">DFR50_13044</name>
</gene>
<feature type="transmembrane region" description="Helical" evidence="11">
    <location>
        <begin position="84"/>
        <end position="104"/>
    </location>
</feature>
<keyword evidence="6 11" id="KW-0812">Transmembrane</keyword>
<keyword evidence="13" id="KW-1185">Reference proteome</keyword>
<dbReference type="OrthoDB" id="7284468at2"/>
<evidence type="ECO:0000256" key="8">
    <source>
        <dbReference type="ARBA" id="ARBA00023136"/>
    </source>
</evidence>
<feature type="transmembrane region" description="Helical" evidence="11">
    <location>
        <begin position="56"/>
        <end position="77"/>
    </location>
</feature>
<evidence type="ECO:0000256" key="5">
    <source>
        <dbReference type="ARBA" id="ARBA00022597"/>
    </source>
</evidence>
<comment type="subcellular location">
    <subcellularLocation>
        <location evidence="1">Cell membrane</location>
        <topology evidence="1">Multi-pass membrane protein</topology>
    </subcellularLocation>
</comment>
<keyword evidence="3" id="KW-1003">Cell membrane</keyword>
<protein>
    <recommendedName>
        <fullName evidence="10">Xylose transport system permease protein XylH</fullName>
    </recommendedName>
</protein>
<evidence type="ECO:0000256" key="1">
    <source>
        <dbReference type="ARBA" id="ARBA00004651"/>
    </source>
</evidence>
<organism evidence="12 13">
    <name type="scientific">Roseiarcus fermentans</name>
    <dbReference type="NCBI Taxonomy" id="1473586"/>
    <lineage>
        <taxon>Bacteria</taxon>
        <taxon>Pseudomonadati</taxon>
        <taxon>Pseudomonadota</taxon>
        <taxon>Alphaproteobacteria</taxon>
        <taxon>Hyphomicrobiales</taxon>
        <taxon>Roseiarcaceae</taxon>
        <taxon>Roseiarcus</taxon>
    </lineage>
</organism>
<comment type="caution">
    <text evidence="12">The sequence shown here is derived from an EMBL/GenBank/DDBJ whole genome shotgun (WGS) entry which is preliminary data.</text>
</comment>
<sequence length="410" mass="43228">MSTQIQADAAALKAEVRGQLWKDNLRDYGLLGSLLLIVLFFYLITADHASVSPVNITNLIMQNSYVVIMALGMLLIIVGGNIDLSVGSIVGFVGAVGGSLIVYAKFPYPLVIVICLAVGALIGAAQGVLVAYAKMPSFIVTLGGMLIFRGLTGNMLLGQFVGPFPKGFQSIASGFLPDVTDFGSIADSLPEWANIHWVSLLLGALVALWMFVGGIRRWRRAKLDGMEVEPLALLIGKNLVFAVIIVGIAWNLALYKGLPIILVIMGALIALYQFITTRTVVGRRIYALGGNVLAARLSGVKTERLIFFTFANMGLLAGLAGLVVAARLNSATPSAGSGFELDVIAACFIGGTSASGGAGKVMNVVIGALFMGVMNNGMSLVGLGIFWQQVVKGLVLLAAVFVDVYQKRKG</sequence>
<evidence type="ECO:0000256" key="10">
    <source>
        <dbReference type="ARBA" id="ARBA00035686"/>
    </source>
</evidence>
<dbReference type="GO" id="GO:0005886">
    <property type="term" value="C:plasma membrane"/>
    <property type="evidence" value="ECO:0007669"/>
    <property type="project" value="UniProtKB-SubCell"/>
</dbReference>
<evidence type="ECO:0000256" key="2">
    <source>
        <dbReference type="ARBA" id="ARBA00022448"/>
    </source>
</evidence>
<evidence type="ECO:0000256" key="9">
    <source>
        <dbReference type="ARBA" id="ARBA00035611"/>
    </source>
</evidence>
<keyword evidence="4" id="KW-0997">Cell inner membrane</keyword>
<evidence type="ECO:0000256" key="3">
    <source>
        <dbReference type="ARBA" id="ARBA00022475"/>
    </source>
</evidence>
<evidence type="ECO:0000256" key="11">
    <source>
        <dbReference type="SAM" id="Phobius"/>
    </source>
</evidence>
<feature type="transmembrane region" description="Helical" evidence="11">
    <location>
        <begin position="232"/>
        <end position="252"/>
    </location>
</feature>
<feature type="transmembrane region" description="Helical" evidence="11">
    <location>
        <begin position="27"/>
        <end position="44"/>
    </location>
</feature>
<dbReference type="GO" id="GO:0022857">
    <property type="term" value="F:transmembrane transporter activity"/>
    <property type="evidence" value="ECO:0007669"/>
    <property type="project" value="InterPro"/>
</dbReference>
<name>A0A366EVS4_9HYPH</name>
<feature type="transmembrane region" description="Helical" evidence="11">
    <location>
        <begin position="195"/>
        <end position="212"/>
    </location>
</feature>
<keyword evidence="2" id="KW-0813">Transport</keyword>
<evidence type="ECO:0000313" key="12">
    <source>
        <dbReference type="EMBL" id="RBP06487.1"/>
    </source>
</evidence>
<feature type="transmembrane region" description="Helical" evidence="11">
    <location>
        <begin position="385"/>
        <end position="405"/>
    </location>
</feature>
<dbReference type="Pfam" id="PF02653">
    <property type="entry name" value="BPD_transp_2"/>
    <property type="match status" value="1"/>
</dbReference>
<evidence type="ECO:0000313" key="13">
    <source>
        <dbReference type="Proteomes" id="UP000253529"/>
    </source>
</evidence>
<comment type="function">
    <text evidence="9">Part of the binding-protein-dependent transport system for D-xylose. Probably responsible for the translocation of the substrate across the membrane.</text>
</comment>
<dbReference type="EMBL" id="QNRK01000030">
    <property type="protein sequence ID" value="RBP06487.1"/>
    <property type="molecule type" value="Genomic_DNA"/>
</dbReference>
<reference evidence="12 13" key="1">
    <citation type="submission" date="2018-06" db="EMBL/GenBank/DDBJ databases">
        <title>Genomic Encyclopedia of Type Strains, Phase IV (KMG-IV): sequencing the most valuable type-strain genomes for metagenomic binning, comparative biology and taxonomic classification.</title>
        <authorList>
            <person name="Goeker M."/>
        </authorList>
    </citation>
    <scope>NUCLEOTIDE SEQUENCE [LARGE SCALE GENOMIC DNA]</scope>
    <source>
        <strain evidence="12 13">DSM 24875</strain>
    </source>
</reference>
<evidence type="ECO:0000256" key="7">
    <source>
        <dbReference type="ARBA" id="ARBA00022989"/>
    </source>
</evidence>
<feature type="transmembrane region" description="Helical" evidence="11">
    <location>
        <begin position="305"/>
        <end position="326"/>
    </location>
</feature>
<feature type="transmembrane region" description="Helical" evidence="11">
    <location>
        <begin position="258"/>
        <end position="275"/>
    </location>
</feature>
<dbReference type="CDD" id="cd06579">
    <property type="entry name" value="TM_PBP1_transp_AraH_like"/>
    <property type="match status" value="1"/>
</dbReference>
<dbReference type="NCBIfam" id="NF040906">
    <property type="entry name" value="GguB"/>
    <property type="match status" value="1"/>
</dbReference>
<proteinExistence type="predicted"/>
<accession>A0A366EVS4</accession>
<feature type="transmembrane region" description="Helical" evidence="11">
    <location>
        <begin position="110"/>
        <end position="131"/>
    </location>
</feature>
<evidence type="ECO:0000256" key="4">
    <source>
        <dbReference type="ARBA" id="ARBA00022519"/>
    </source>
</evidence>
<evidence type="ECO:0000256" key="6">
    <source>
        <dbReference type="ARBA" id="ARBA00022692"/>
    </source>
</evidence>
<dbReference type="AlphaFoldDB" id="A0A366EVS4"/>